<comment type="caution">
    <text evidence="2">The sequence shown here is derived from an EMBL/GenBank/DDBJ whole genome shotgun (WGS) entry which is preliminary data.</text>
</comment>
<organism evidence="2 3">
    <name type="scientific">Dyadobacter beijingensis</name>
    <dbReference type="NCBI Taxonomy" id="365489"/>
    <lineage>
        <taxon>Bacteria</taxon>
        <taxon>Pseudomonadati</taxon>
        <taxon>Bacteroidota</taxon>
        <taxon>Cytophagia</taxon>
        <taxon>Cytophagales</taxon>
        <taxon>Spirosomataceae</taxon>
        <taxon>Dyadobacter</taxon>
    </lineage>
</organism>
<protein>
    <recommendedName>
        <fullName evidence="1">Peptidase C14 caspase domain-containing protein</fullName>
    </recommendedName>
</protein>
<evidence type="ECO:0000259" key="1">
    <source>
        <dbReference type="Pfam" id="PF00656"/>
    </source>
</evidence>
<accession>A0ABQ2I1J4</accession>
<dbReference type="InterPro" id="IPR029030">
    <property type="entry name" value="Caspase-like_dom_sf"/>
</dbReference>
<evidence type="ECO:0000313" key="2">
    <source>
        <dbReference type="EMBL" id="GGM96222.1"/>
    </source>
</evidence>
<dbReference type="InterPro" id="IPR011600">
    <property type="entry name" value="Pept_C14_caspase"/>
</dbReference>
<dbReference type="SUPFAM" id="SSF52129">
    <property type="entry name" value="Caspase-like"/>
    <property type="match status" value="1"/>
</dbReference>
<proteinExistence type="predicted"/>
<keyword evidence="3" id="KW-1185">Reference proteome</keyword>
<dbReference type="Gene3D" id="3.40.50.1460">
    <property type="match status" value="1"/>
</dbReference>
<dbReference type="EMBL" id="BMLI01000001">
    <property type="protein sequence ID" value="GGM96222.1"/>
    <property type="molecule type" value="Genomic_DNA"/>
</dbReference>
<sequence>MKGPKTHVLLIGVGGYPYLKGGTEAKQQSPELAGLGQLTSPVASVKAMYEKVMEYNVQDVWSKPLGSIEMLLTPPPGLPPVFPGMNVENASLANIEDAYFSWKKRCDAHEENVALFYYCGHGFQKKYHFLLADDFGKQPANPWRGAFNFDDTRDAFYSCKAATPIFLVDACRQVTIEMLEKDLTVAPIDLPSLSNPEESKNHLTLKATASGQVAYGKKNMPTYFTQAVISGLDGLVARQDENEHWLVDTSSLGLNIHRLLELINSKQSFKQRCQINSGIPTDIVRRKTAPIAWLEVSCDPATALPLAGLTCTEDDEGASAPLTRKPMPDAWKLNIKAATYKLAATFEAGGDFTGGFIKTSLIPPFRKINVKCQ</sequence>
<reference evidence="3" key="1">
    <citation type="journal article" date="2019" name="Int. J. Syst. Evol. Microbiol.">
        <title>The Global Catalogue of Microorganisms (GCM) 10K type strain sequencing project: providing services to taxonomists for standard genome sequencing and annotation.</title>
        <authorList>
            <consortium name="The Broad Institute Genomics Platform"/>
            <consortium name="The Broad Institute Genome Sequencing Center for Infectious Disease"/>
            <person name="Wu L."/>
            <person name="Ma J."/>
        </authorList>
    </citation>
    <scope>NUCLEOTIDE SEQUENCE [LARGE SCALE GENOMIC DNA]</scope>
    <source>
        <strain evidence="3">CGMCC 1.6375</strain>
    </source>
</reference>
<feature type="domain" description="Peptidase C14 caspase" evidence="1">
    <location>
        <begin position="87"/>
        <end position="277"/>
    </location>
</feature>
<dbReference type="Pfam" id="PF00656">
    <property type="entry name" value="Peptidase_C14"/>
    <property type="match status" value="1"/>
</dbReference>
<evidence type="ECO:0000313" key="3">
    <source>
        <dbReference type="Proteomes" id="UP000632339"/>
    </source>
</evidence>
<gene>
    <name evidence="2" type="ORF">GCM10010967_32240</name>
</gene>
<name>A0ABQ2I1J4_9BACT</name>
<dbReference type="Proteomes" id="UP000632339">
    <property type="component" value="Unassembled WGS sequence"/>
</dbReference>